<gene>
    <name evidence="1" type="ORF">NDI37_16160</name>
</gene>
<dbReference type="Pfam" id="PF07224">
    <property type="entry name" value="Chlorophyllase"/>
    <property type="match status" value="1"/>
</dbReference>
<dbReference type="EMBL" id="JAMPKK010000035">
    <property type="protein sequence ID" value="MEP0866003.1"/>
    <property type="molecule type" value="Genomic_DNA"/>
</dbReference>
<dbReference type="NCBIfam" id="TIGR02595">
    <property type="entry name" value="PEP_CTERM"/>
    <property type="match status" value="1"/>
</dbReference>
<proteinExistence type="predicted"/>
<dbReference type="PANTHER" id="PTHR33428">
    <property type="entry name" value="CHLOROPHYLLASE-2, CHLOROPLASTIC"/>
    <property type="match status" value="1"/>
</dbReference>
<keyword evidence="2" id="KW-1185">Reference proteome</keyword>
<accession>A0ABV0JRJ5</accession>
<dbReference type="InterPro" id="IPR017395">
    <property type="entry name" value="Chlorophyllase-like"/>
</dbReference>
<reference evidence="1 2" key="1">
    <citation type="submission" date="2022-04" db="EMBL/GenBank/DDBJ databases">
        <title>Positive selection, recombination, and allopatry shape intraspecific diversity of widespread and dominant cyanobacteria.</title>
        <authorList>
            <person name="Wei J."/>
            <person name="Shu W."/>
            <person name="Hu C."/>
        </authorList>
    </citation>
    <scope>NUCLEOTIDE SEQUENCE [LARGE SCALE GENOMIC DNA]</scope>
    <source>
        <strain evidence="1 2">GB2-A5</strain>
    </source>
</reference>
<comment type="caution">
    <text evidence="1">The sequence shown here is derived from an EMBL/GenBank/DDBJ whole genome shotgun (WGS) entry which is preliminary data.</text>
</comment>
<dbReference type="SUPFAM" id="SSF53474">
    <property type="entry name" value="alpha/beta-Hydrolases"/>
    <property type="match status" value="1"/>
</dbReference>
<dbReference type="PANTHER" id="PTHR33428:SF14">
    <property type="entry name" value="CARBOXYLESTERASE TYPE B DOMAIN-CONTAINING PROTEIN"/>
    <property type="match status" value="1"/>
</dbReference>
<dbReference type="InterPro" id="IPR013424">
    <property type="entry name" value="Ice-binding_C"/>
</dbReference>
<name>A0ABV0JRJ5_9CYAN</name>
<evidence type="ECO:0000313" key="1">
    <source>
        <dbReference type="EMBL" id="MEP0866003.1"/>
    </source>
</evidence>
<dbReference type="RefSeq" id="WP_199295140.1">
    <property type="nucleotide sequence ID" value="NZ_JAMPKK010000035.1"/>
</dbReference>
<sequence>MATLRVLSIASAGAVFIVCGIGETAAARFSDAPLFNDVGSYSTTISANNDLADIYFPNPANLKTGNYSFPIALLLQGANVDKSNYTNFASTVASYGFVVVVPNHQKSLPQFGFTGLIPETSQLNAVLAQMVQENSNFTSPVAGVINTQKLALLGHSQGGAVGLSAIANLCLPILCEGSFSRPNELVAGAFFGANLRNFNTQEFIPINNSKIPTALLQGNLDNVALPLNAQKTYEQIQNPPKAIITISGANHYGITNTNNPVGARPDMNSPTIAQDVAVETVARWSALFLRASVLNDKDAFNYVYSTGDALDANVNVTSQSTPVPEPSTTSALVLVSGFGAVFGLKKRRQLNNSKVAKN</sequence>
<dbReference type="InterPro" id="IPR029058">
    <property type="entry name" value="AB_hydrolase_fold"/>
</dbReference>
<evidence type="ECO:0000313" key="2">
    <source>
        <dbReference type="Proteomes" id="UP001442494"/>
    </source>
</evidence>
<dbReference type="Gene3D" id="3.40.50.1820">
    <property type="entry name" value="alpha/beta hydrolase"/>
    <property type="match status" value="1"/>
</dbReference>
<protein>
    <submittedName>
        <fullName evidence="1">PEP-CTERM sorting domain-containing protein</fullName>
    </submittedName>
</protein>
<organism evidence="1 2">
    <name type="scientific">Funiculus sociatus GB2-A5</name>
    <dbReference type="NCBI Taxonomy" id="2933946"/>
    <lineage>
        <taxon>Bacteria</taxon>
        <taxon>Bacillati</taxon>
        <taxon>Cyanobacteriota</taxon>
        <taxon>Cyanophyceae</taxon>
        <taxon>Coleofasciculales</taxon>
        <taxon>Coleofasciculaceae</taxon>
        <taxon>Funiculus</taxon>
    </lineage>
</organism>
<dbReference type="Proteomes" id="UP001442494">
    <property type="component" value="Unassembled WGS sequence"/>
</dbReference>